<organism evidence="2 3">
    <name type="scientific">Psychroflexus maritimus</name>
    <dbReference type="NCBI Taxonomy" id="2714865"/>
    <lineage>
        <taxon>Bacteria</taxon>
        <taxon>Pseudomonadati</taxon>
        <taxon>Bacteroidota</taxon>
        <taxon>Flavobacteriia</taxon>
        <taxon>Flavobacteriales</taxon>
        <taxon>Flavobacteriaceae</taxon>
        <taxon>Psychroflexus</taxon>
    </lineage>
</organism>
<evidence type="ECO:0000256" key="1">
    <source>
        <dbReference type="SAM" id="SignalP"/>
    </source>
</evidence>
<evidence type="ECO:0000313" key="3">
    <source>
        <dbReference type="Proteomes" id="UP000643701"/>
    </source>
</evidence>
<proteinExistence type="predicted"/>
<reference evidence="2" key="1">
    <citation type="submission" date="2020-03" db="EMBL/GenBank/DDBJ databases">
        <title>Psychroflexus Maritimus sp. nov., isolate from marine sediment.</title>
        <authorList>
            <person name="Zhong Y.-L."/>
        </authorList>
    </citation>
    <scope>NUCLEOTIDE SEQUENCE</scope>
    <source>
        <strain evidence="2">C1</strain>
    </source>
</reference>
<accession>A0A967E6M4</accession>
<dbReference type="EMBL" id="JAANAS010000046">
    <property type="protein sequence ID" value="NGZ89901.1"/>
    <property type="molecule type" value="Genomic_DNA"/>
</dbReference>
<sequence length="340" mass="39741">MKKKYSLFFILLILHLVACQNDDFQIDFNAEKSIDANENLSQLIARATQNTTGRDNFIDQSSATKIEFPYQLRINNNEFIPLNSDDDYQEVINQLQELGNNYTIELKFPLEVSLVNYETLNVTSQENLEIITSAEQNQSEINCIEFIYPLQINSYTLDNELAQTRTFSNKAQFYAYLKALQNQNGFFEFSYPIQIIIENNSLSVSNRAQLEDAFLNLQASCFTPNLFEPLPIISQFEDFILNETFIISDFTEDGEDETEDFENFEFTFHENNNLSIFNTQTEINYLGEWTISTDDDEIELILDFSNSIFEEIEEDWKLVEFENISFTLQDDNDFLTFEKN</sequence>
<evidence type="ECO:0008006" key="4">
    <source>
        <dbReference type="Google" id="ProtNLM"/>
    </source>
</evidence>
<keyword evidence="1" id="KW-0732">Signal</keyword>
<evidence type="ECO:0000313" key="2">
    <source>
        <dbReference type="EMBL" id="NGZ89901.1"/>
    </source>
</evidence>
<dbReference type="Proteomes" id="UP000643701">
    <property type="component" value="Unassembled WGS sequence"/>
</dbReference>
<dbReference type="RefSeq" id="WP_166400159.1">
    <property type="nucleotide sequence ID" value="NZ_JAANAS010000046.1"/>
</dbReference>
<protein>
    <recommendedName>
        <fullName evidence="4">Lipoprotein</fullName>
    </recommendedName>
</protein>
<comment type="caution">
    <text evidence="2">The sequence shown here is derived from an EMBL/GenBank/DDBJ whole genome shotgun (WGS) entry which is preliminary data.</text>
</comment>
<feature type="signal peptide" evidence="1">
    <location>
        <begin position="1"/>
        <end position="20"/>
    </location>
</feature>
<gene>
    <name evidence="2" type="ORF">G7034_06500</name>
</gene>
<dbReference type="AlphaFoldDB" id="A0A967E6M4"/>
<keyword evidence="3" id="KW-1185">Reference proteome</keyword>
<name>A0A967E6M4_9FLAO</name>
<feature type="chain" id="PRO_5037679010" description="Lipoprotein" evidence="1">
    <location>
        <begin position="21"/>
        <end position="340"/>
    </location>
</feature>